<feature type="domain" description="Histidine kinase" evidence="12">
    <location>
        <begin position="265"/>
        <end position="476"/>
    </location>
</feature>
<dbReference type="SMART" id="SM00304">
    <property type="entry name" value="HAMP"/>
    <property type="match status" value="1"/>
</dbReference>
<accession>A0A239V656</accession>
<keyword evidence="6 11" id="KW-0812">Transmembrane</keyword>
<evidence type="ECO:0000313" key="15">
    <source>
        <dbReference type="Proteomes" id="UP000242637"/>
    </source>
</evidence>
<dbReference type="AlphaFoldDB" id="A0A239V656"/>
<dbReference type="Proteomes" id="UP000242637">
    <property type="component" value="Chromosome 1"/>
</dbReference>
<dbReference type="InterPro" id="IPR003660">
    <property type="entry name" value="HAMP_dom"/>
</dbReference>
<keyword evidence="10 11" id="KW-0472">Membrane</keyword>
<dbReference type="PANTHER" id="PTHR45436">
    <property type="entry name" value="SENSOR HISTIDINE KINASE YKOH"/>
    <property type="match status" value="1"/>
</dbReference>
<keyword evidence="8 11" id="KW-1133">Transmembrane helix</keyword>
<keyword evidence="15" id="KW-1185">Reference proteome</keyword>
<feature type="transmembrane region" description="Helical" evidence="11">
    <location>
        <begin position="32"/>
        <end position="55"/>
    </location>
</feature>
<comment type="catalytic activity">
    <reaction evidence="1">
        <text>ATP + protein L-histidine = ADP + protein N-phospho-L-histidine.</text>
        <dbReference type="EC" id="2.7.13.3"/>
    </reaction>
</comment>
<dbReference type="EC" id="2.7.13.3" evidence="3"/>
<keyword evidence="9" id="KW-0902">Two-component regulatory system</keyword>
<sequence>MGCEGVKEKEVYIDHAGHNARNSGWHCVRARLTVSFLLALVIPLLALLGLASVMVQRSLDREFGGRLLENSKLIAAQLVLGGPDALDIEQLGPDMHRVTLRVTDERGRVVIAHPSQAQAPIAPTQVPFTRRPVLEGTNMLPWGPQMQLMYSTHDVRHGKHIYRISLSIPLAGQVAAVRVFTEVSLAVLPMLLLGAGVVVWLATGRALKPVEEMRLAAERISAQNLTARLPVAPHDDEVTRLANTLNDMLSRLEKGRDRQRQFVSDASHELRSPLTNLQASIQLGQAAGSAQRWNELAPIMEAESARLAHLVDDLLTLSRSDERGGMQLEFEDVDLDDVAYGEVMALRSAGQVNVVYDLVPARVTGAQDALARAVRNLSTNATRAAKSRVRISTSIDGQWALLAVEDNGQGVPESERERIFDRFVRLDEARHRDAGGSGLGLPIVSEIIRAHSGTVKVDSSPSLGGARFTLRIPLQT</sequence>
<dbReference type="Gene3D" id="6.10.340.10">
    <property type="match status" value="1"/>
</dbReference>
<dbReference type="InterPro" id="IPR003661">
    <property type="entry name" value="HisK_dim/P_dom"/>
</dbReference>
<dbReference type="GO" id="GO:0000155">
    <property type="term" value="F:phosphorelay sensor kinase activity"/>
    <property type="evidence" value="ECO:0007669"/>
    <property type="project" value="InterPro"/>
</dbReference>
<evidence type="ECO:0000313" key="14">
    <source>
        <dbReference type="EMBL" id="SNV17409.1"/>
    </source>
</evidence>
<keyword evidence="4" id="KW-0597">Phosphoprotein</keyword>
<evidence type="ECO:0000256" key="4">
    <source>
        <dbReference type="ARBA" id="ARBA00022553"/>
    </source>
</evidence>
<feature type="domain" description="HAMP" evidence="13">
    <location>
        <begin position="204"/>
        <end position="257"/>
    </location>
</feature>
<dbReference type="InterPro" id="IPR036097">
    <property type="entry name" value="HisK_dim/P_sf"/>
</dbReference>
<dbReference type="PROSITE" id="PS50885">
    <property type="entry name" value="HAMP"/>
    <property type="match status" value="1"/>
</dbReference>
<dbReference type="GO" id="GO:0005886">
    <property type="term" value="C:plasma membrane"/>
    <property type="evidence" value="ECO:0007669"/>
    <property type="project" value="UniProtKB-SubCell"/>
</dbReference>
<dbReference type="FunFam" id="1.10.287.130:FF:000001">
    <property type="entry name" value="Two-component sensor histidine kinase"/>
    <property type="match status" value="1"/>
</dbReference>
<dbReference type="Pfam" id="PF00512">
    <property type="entry name" value="HisKA"/>
    <property type="match status" value="1"/>
</dbReference>
<evidence type="ECO:0000256" key="9">
    <source>
        <dbReference type="ARBA" id="ARBA00023012"/>
    </source>
</evidence>
<evidence type="ECO:0000256" key="5">
    <source>
        <dbReference type="ARBA" id="ARBA00022679"/>
    </source>
</evidence>
<dbReference type="SUPFAM" id="SSF55874">
    <property type="entry name" value="ATPase domain of HSP90 chaperone/DNA topoisomerase II/histidine kinase"/>
    <property type="match status" value="1"/>
</dbReference>
<proteinExistence type="predicted"/>
<dbReference type="PROSITE" id="PS50109">
    <property type="entry name" value="HIS_KIN"/>
    <property type="match status" value="1"/>
</dbReference>
<dbReference type="PANTHER" id="PTHR45436:SF5">
    <property type="entry name" value="SENSOR HISTIDINE KINASE TRCS"/>
    <property type="match status" value="1"/>
</dbReference>
<evidence type="ECO:0000256" key="2">
    <source>
        <dbReference type="ARBA" id="ARBA00004236"/>
    </source>
</evidence>
<dbReference type="KEGG" id="dco:SAMEA4475696_0200"/>
<evidence type="ECO:0000259" key="12">
    <source>
        <dbReference type="PROSITE" id="PS50109"/>
    </source>
</evidence>
<evidence type="ECO:0000256" key="8">
    <source>
        <dbReference type="ARBA" id="ARBA00022989"/>
    </source>
</evidence>
<dbReference type="InterPro" id="IPR036890">
    <property type="entry name" value="HATPase_C_sf"/>
</dbReference>
<dbReference type="SMART" id="SM00387">
    <property type="entry name" value="HATPase_c"/>
    <property type="match status" value="1"/>
</dbReference>
<evidence type="ECO:0000256" key="10">
    <source>
        <dbReference type="ARBA" id="ARBA00023136"/>
    </source>
</evidence>
<organism evidence="14 15">
    <name type="scientific">Dermatophilus congolensis</name>
    <dbReference type="NCBI Taxonomy" id="1863"/>
    <lineage>
        <taxon>Bacteria</taxon>
        <taxon>Bacillati</taxon>
        <taxon>Actinomycetota</taxon>
        <taxon>Actinomycetes</taxon>
        <taxon>Micrococcales</taxon>
        <taxon>Dermatophilaceae</taxon>
        <taxon>Dermatophilus</taxon>
    </lineage>
</organism>
<keyword evidence="7" id="KW-0418">Kinase</keyword>
<dbReference type="Gene3D" id="3.30.565.10">
    <property type="entry name" value="Histidine kinase-like ATPase, C-terminal domain"/>
    <property type="match status" value="1"/>
</dbReference>
<comment type="subcellular location">
    <subcellularLocation>
        <location evidence="2">Cell membrane</location>
    </subcellularLocation>
</comment>
<dbReference type="SUPFAM" id="SSF47384">
    <property type="entry name" value="Homodimeric domain of signal transducing histidine kinase"/>
    <property type="match status" value="1"/>
</dbReference>
<keyword evidence="5 14" id="KW-0808">Transferase</keyword>
<dbReference type="EMBL" id="LT906453">
    <property type="protein sequence ID" value="SNV17409.1"/>
    <property type="molecule type" value="Genomic_DNA"/>
</dbReference>
<name>A0A239V656_9MICO</name>
<dbReference type="Gene3D" id="1.10.287.130">
    <property type="match status" value="1"/>
</dbReference>
<dbReference type="PRINTS" id="PR00344">
    <property type="entry name" value="BCTRLSENSOR"/>
</dbReference>
<evidence type="ECO:0000256" key="1">
    <source>
        <dbReference type="ARBA" id="ARBA00000085"/>
    </source>
</evidence>
<protein>
    <recommendedName>
        <fullName evidence="3">histidine kinase</fullName>
        <ecNumber evidence="3">2.7.13.3</ecNumber>
    </recommendedName>
</protein>
<dbReference type="SMART" id="SM00388">
    <property type="entry name" value="HisKA"/>
    <property type="match status" value="1"/>
</dbReference>
<dbReference type="InterPro" id="IPR003594">
    <property type="entry name" value="HATPase_dom"/>
</dbReference>
<dbReference type="Pfam" id="PF02518">
    <property type="entry name" value="HATPase_c"/>
    <property type="match status" value="1"/>
</dbReference>
<dbReference type="InterPro" id="IPR005467">
    <property type="entry name" value="His_kinase_dom"/>
</dbReference>
<dbReference type="STRING" id="1121387.GCA_000429885_01514"/>
<gene>
    <name evidence="14" type="primary">cpxA_1</name>
    <name evidence="14" type="ORF">SAMEA4475696_00200</name>
</gene>
<dbReference type="CDD" id="cd00082">
    <property type="entry name" value="HisKA"/>
    <property type="match status" value="1"/>
</dbReference>
<dbReference type="InterPro" id="IPR004358">
    <property type="entry name" value="Sig_transdc_His_kin-like_C"/>
</dbReference>
<dbReference type="InterPro" id="IPR050428">
    <property type="entry name" value="TCS_sensor_his_kinase"/>
</dbReference>
<dbReference type="Pfam" id="PF00672">
    <property type="entry name" value="HAMP"/>
    <property type="match status" value="1"/>
</dbReference>
<evidence type="ECO:0000259" key="13">
    <source>
        <dbReference type="PROSITE" id="PS50885"/>
    </source>
</evidence>
<dbReference type="SUPFAM" id="SSF158472">
    <property type="entry name" value="HAMP domain-like"/>
    <property type="match status" value="1"/>
</dbReference>
<evidence type="ECO:0000256" key="7">
    <source>
        <dbReference type="ARBA" id="ARBA00022777"/>
    </source>
</evidence>
<evidence type="ECO:0000256" key="3">
    <source>
        <dbReference type="ARBA" id="ARBA00012438"/>
    </source>
</evidence>
<evidence type="ECO:0000256" key="6">
    <source>
        <dbReference type="ARBA" id="ARBA00022692"/>
    </source>
</evidence>
<reference evidence="14 15" key="1">
    <citation type="submission" date="2017-06" db="EMBL/GenBank/DDBJ databases">
        <authorList>
            <consortium name="Pathogen Informatics"/>
        </authorList>
    </citation>
    <scope>NUCLEOTIDE SEQUENCE [LARGE SCALE GENOMIC DNA]</scope>
    <source>
        <strain evidence="14 15">NCTC13039</strain>
    </source>
</reference>
<dbReference type="CDD" id="cd06225">
    <property type="entry name" value="HAMP"/>
    <property type="match status" value="1"/>
</dbReference>
<evidence type="ECO:0000256" key="11">
    <source>
        <dbReference type="SAM" id="Phobius"/>
    </source>
</evidence>